<organism evidence="2">
    <name type="scientific">Fibrocapsa japonica</name>
    <dbReference type="NCBI Taxonomy" id="94617"/>
    <lineage>
        <taxon>Eukaryota</taxon>
        <taxon>Sar</taxon>
        <taxon>Stramenopiles</taxon>
        <taxon>Ochrophyta</taxon>
        <taxon>Raphidophyceae</taxon>
        <taxon>Chattonellales</taxon>
        <taxon>Chattonellaceae</taxon>
        <taxon>Fibrocapsa</taxon>
    </lineage>
</organism>
<accession>A0A7S2V3N6</accession>
<feature type="chain" id="PRO_5031058975" evidence="1">
    <location>
        <begin position="20"/>
        <end position="192"/>
    </location>
</feature>
<sequence>MAFTKKFLLFIALAAHVNAFISSVRKVVPQSTTFCGVHGITMGMDRQAFLGVAAASLPILVANPMKSMGAKLEYLAEPTEEFKALEEKNAAFKQKQIAVKKLFREQLDKLAAASSEAELVDAIDSLADLVLQEQGLPAGLKKEALVKEIRVSKSKFTTSGLWTTLVERSYQELNAEIRRQQTPINKDTSNPL</sequence>
<name>A0A7S2V3N6_9STRA</name>
<feature type="signal peptide" evidence="1">
    <location>
        <begin position="1"/>
        <end position="19"/>
    </location>
</feature>
<evidence type="ECO:0000256" key="1">
    <source>
        <dbReference type="SAM" id="SignalP"/>
    </source>
</evidence>
<gene>
    <name evidence="2" type="ORF">FJAP1339_LOCUS9406</name>
</gene>
<keyword evidence="1" id="KW-0732">Signal</keyword>
<dbReference type="EMBL" id="HBHR01018650">
    <property type="protein sequence ID" value="CAD9869994.1"/>
    <property type="molecule type" value="Transcribed_RNA"/>
</dbReference>
<reference evidence="2" key="1">
    <citation type="submission" date="2021-01" db="EMBL/GenBank/DDBJ databases">
        <authorList>
            <person name="Corre E."/>
            <person name="Pelletier E."/>
            <person name="Niang G."/>
            <person name="Scheremetjew M."/>
            <person name="Finn R."/>
            <person name="Kale V."/>
            <person name="Holt S."/>
            <person name="Cochrane G."/>
            <person name="Meng A."/>
            <person name="Brown T."/>
            <person name="Cohen L."/>
        </authorList>
    </citation>
    <scope>NUCLEOTIDE SEQUENCE</scope>
    <source>
        <strain evidence="2">CCMP1661</strain>
    </source>
</reference>
<proteinExistence type="predicted"/>
<evidence type="ECO:0000313" key="2">
    <source>
        <dbReference type="EMBL" id="CAD9869994.1"/>
    </source>
</evidence>
<protein>
    <submittedName>
        <fullName evidence="2">Uncharacterized protein</fullName>
    </submittedName>
</protein>
<dbReference type="AlphaFoldDB" id="A0A7S2V3N6"/>